<evidence type="ECO:0000256" key="1">
    <source>
        <dbReference type="SAM" id="Phobius"/>
    </source>
</evidence>
<name>A0ABR2SSD1_9ROSI</name>
<dbReference type="Proteomes" id="UP001396334">
    <property type="component" value="Unassembled WGS sequence"/>
</dbReference>
<sequence>MDAMDWWSNVYYVGLLPSDDLQVDEIQQVDVHGFGGFLLLIMKAHFGASSAKWNFLGVQKSNKLHMLFDAVSFLRPSSLSELFNMQAVGTATASILVFFFLLSSSLNYSI</sequence>
<comment type="caution">
    <text evidence="2">The sequence shown here is derived from an EMBL/GenBank/DDBJ whole genome shotgun (WGS) entry which is preliminary data.</text>
</comment>
<feature type="transmembrane region" description="Helical" evidence="1">
    <location>
        <begin position="82"/>
        <end position="102"/>
    </location>
</feature>
<protein>
    <submittedName>
        <fullName evidence="2">Uncharacterized protein</fullName>
    </submittedName>
</protein>
<keyword evidence="1" id="KW-1133">Transmembrane helix</keyword>
<organism evidence="2 3">
    <name type="scientific">Hibiscus sabdariffa</name>
    <name type="common">roselle</name>
    <dbReference type="NCBI Taxonomy" id="183260"/>
    <lineage>
        <taxon>Eukaryota</taxon>
        <taxon>Viridiplantae</taxon>
        <taxon>Streptophyta</taxon>
        <taxon>Embryophyta</taxon>
        <taxon>Tracheophyta</taxon>
        <taxon>Spermatophyta</taxon>
        <taxon>Magnoliopsida</taxon>
        <taxon>eudicotyledons</taxon>
        <taxon>Gunneridae</taxon>
        <taxon>Pentapetalae</taxon>
        <taxon>rosids</taxon>
        <taxon>malvids</taxon>
        <taxon>Malvales</taxon>
        <taxon>Malvaceae</taxon>
        <taxon>Malvoideae</taxon>
        <taxon>Hibiscus</taxon>
    </lineage>
</organism>
<gene>
    <name evidence="2" type="ORF">V6N11_067655</name>
</gene>
<evidence type="ECO:0000313" key="2">
    <source>
        <dbReference type="EMBL" id="KAK9027833.1"/>
    </source>
</evidence>
<accession>A0ABR2SSD1</accession>
<keyword evidence="1" id="KW-0812">Transmembrane</keyword>
<reference evidence="2 3" key="1">
    <citation type="journal article" date="2024" name="G3 (Bethesda)">
        <title>Genome assembly of Hibiscus sabdariffa L. provides insights into metabolisms of medicinal natural products.</title>
        <authorList>
            <person name="Kim T."/>
        </authorList>
    </citation>
    <scope>NUCLEOTIDE SEQUENCE [LARGE SCALE GENOMIC DNA]</scope>
    <source>
        <strain evidence="2">TK-2024</strain>
        <tissue evidence="2">Old leaves</tissue>
    </source>
</reference>
<proteinExistence type="predicted"/>
<dbReference type="EMBL" id="JBBPBN010000012">
    <property type="protein sequence ID" value="KAK9027833.1"/>
    <property type="molecule type" value="Genomic_DNA"/>
</dbReference>
<keyword evidence="3" id="KW-1185">Reference proteome</keyword>
<evidence type="ECO:0000313" key="3">
    <source>
        <dbReference type="Proteomes" id="UP001396334"/>
    </source>
</evidence>
<keyword evidence="1" id="KW-0472">Membrane</keyword>